<organism evidence="3 4">
    <name type="scientific">Nibricoccus aquaticus</name>
    <dbReference type="NCBI Taxonomy" id="2576891"/>
    <lineage>
        <taxon>Bacteria</taxon>
        <taxon>Pseudomonadati</taxon>
        <taxon>Verrucomicrobiota</taxon>
        <taxon>Opitutia</taxon>
        <taxon>Opitutales</taxon>
        <taxon>Opitutaceae</taxon>
        <taxon>Nibricoccus</taxon>
    </lineage>
</organism>
<protein>
    <submittedName>
        <fullName evidence="3">Transcriptional regulator</fullName>
    </submittedName>
</protein>
<dbReference type="KEGG" id="vbh:CMV30_15060"/>
<dbReference type="PROSITE" id="PS50943">
    <property type="entry name" value="HTH_CROC1"/>
    <property type="match status" value="1"/>
</dbReference>
<dbReference type="PANTHER" id="PTHR46797">
    <property type="entry name" value="HTH-TYPE TRANSCRIPTIONAL REGULATOR"/>
    <property type="match status" value="1"/>
</dbReference>
<evidence type="ECO:0000259" key="2">
    <source>
        <dbReference type="PROSITE" id="PS50943"/>
    </source>
</evidence>
<dbReference type="GO" id="GO:0003677">
    <property type="term" value="F:DNA binding"/>
    <property type="evidence" value="ECO:0007669"/>
    <property type="project" value="UniProtKB-KW"/>
</dbReference>
<dbReference type="GO" id="GO:0003700">
    <property type="term" value="F:DNA-binding transcription factor activity"/>
    <property type="evidence" value="ECO:0007669"/>
    <property type="project" value="TreeGrafter"/>
</dbReference>
<evidence type="ECO:0000313" key="4">
    <source>
        <dbReference type="Proteomes" id="UP000217265"/>
    </source>
</evidence>
<evidence type="ECO:0000256" key="1">
    <source>
        <dbReference type="ARBA" id="ARBA00023125"/>
    </source>
</evidence>
<dbReference type="Gene3D" id="1.10.260.40">
    <property type="entry name" value="lambda repressor-like DNA-binding domains"/>
    <property type="match status" value="1"/>
</dbReference>
<dbReference type="InterPro" id="IPR001387">
    <property type="entry name" value="Cro/C1-type_HTH"/>
</dbReference>
<dbReference type="EMBL" id="CP023344">
    <property type="protein sequence ID" value="ATC65166.1"/>
    <property type="molecule type" value="Genomic_DNA"/>
</dbReference>
<evidence type="ECO:0000313" key="3">
    <source>
        <dbReference type="EMBL" id="ATC65166.1"/>
    </source>
</evidence>
<sequence length="80" mass="8499">MPSGPQLKPAESAVLSVLGKNLKSCRQAAGLTQVQLAERANLAPRVLQSIEAGKLNILVTTLHRLHVALGCSIENLMNSK</sequence>
<feature type="domain" description="HTH cro/C1-type" evidence="2">
    <location>
        <begin position="22"/>
        <end position="76"/>
    </location>
</feature>
<dbReference type="Proteomes" id="UP000217265">
    <property type="component" value="Chromosome"/>
</dbReference>
<gene>
    <name evidence="3" type="ORF">CMV30_15060</name>
</gene>
<dbReference type="InterPro" id="IPR010982">
    <property type="entry name" value="Lambda_DNA-bd_dom_sf"/>
</dbReference>
<dbReference type="AlphaFoldDB" id="A0A290QFW0"/>
<dbReference type="OrthoDB" id="200206at2"/>
<proteinExistence type="predicted"/>
<keyword evidence="1" id="KW-0238">DNA-binding</keyword>
<reference evidence="3 4" key="1">
    <citation type="submission" date="2017-09" db="EMBL/GenBank/DDBJ databases">
        <title>Complete genome sequence of Verrucomicrobial strain HZ-65, isolated from freshwater.</title>
        <authorList>
            <person name="Choi A."/>
        </authorList>
    </citation>
    <scope>NUCLEOTIDE SEQUENCE [LARGE SCALE GENOMIC DNA]</scope>
    <source>
        <strain evidence="3 4">HZ-65</strain>
    </source>
</reference>
<dbReference type="Pfam" id="PF01381">
    <property type="entry name" value="HTH_3"/>
    <property type="match status" value="1"/>
</dbReference>
<keyword evidence="4" id="KW-1185">Reference proteome</keyword>
<dbReference type="PANTHER" id="PTHR46797:SF1">
    <property type="entry name" value="METHYLPHOSPHONATE SYNTHASE"/>
    <property type="match status" value="1"/>
</dbReference>
<dbReference type="SUPFAM" id="SSF47413">
    <property type="entry name" value="lambda repressor-like DNA-binding domains"/>
    <property type="match status" value="1"/>
</dbReference>
<accession>A0A290QFW0</accession>
<dbReference type="GO" id="GO:0005829">
    <property type="term" value="C:cytosol"/>
    <property type="evidence" value="ECO:0007669"/>
    <property type="project" value="TreeGrafter"/>
</dbReference>
<dbReference type="InterPro" id="IPR050807">
    <property type="entry name" value="TransReg_Diox_bact_type"/>
</dbReference>
<dbReference type="SMART" id="SM00530">
    <property type="entry name" value="HTH_XRE"/>
    <property type="match status" value="1"/>
</dbReference>
<name>A0A290QFW0_9BACT</name>
<dbReference type="CDD" id="cd00093">
    <property type="entry name" value="HTH_XRE"/>
    <property type="match status" value="1"/>
</dbReference>